<evidence type="ECO:0008006" key="4">
    <source>
        <dbReference type="Google" id="ProtNLM"/>
    </source>
</evidence>
<accession>A0ABT3PWD6</accession>
<dbReference type="SUPFAM" id="SSF81585">
    <property type="entry name" value="PsbU/PolX domain-like"/>
    <property type="match status" value="2"/>
</dbReference>
<proteinExistence type="predicted"/>
<gene>
    <name evidence="2" type="ORF">LQ318_04530</name>
</gene>
<organism evidence="2 3">
    <name type="scientific">Fodinibius salicampi</name>
    <dbReference type="NCBI Taxonomy" id="1920655"/>
    <lineage>
        <taxon>Bacteria</taxon>
        <taxon>Pseudomonadati</taxon>
        <taxon>Balneolota</taxon>
        <taxon>Balneolia</taxon>
        <taxon>Balneolales</taxon>
        <taxon>Balneolaceae</taxon>
        <taxon>Fodinibius</taxon>
    </lineage>
</organism>
<reference evidence="2 3" key="1">
    <citation type="submission" date="2021-11" db="EMBL/GenBank/DDBJ databases">
        <title>Aliifidinibius sp. nov., a new bacterium isolated from saline soil.</title>
        <authorList>
            <person name="Galisteo C."/>
            <person name="De La Haba R."/>
            <person name="Sanchez-Porro C."/>
            <person name="Ventosa A."/>
        </authorList>
    </citation>
    <scope>NUCLEOTIDE SEQUENCE [LARGE SCALE GENOMIC DNA]</scope>
    <source>
        <strain evidence="2 3">KACC 190600</strain>
    </source>
</reference>
<sequence>MNKINRLVSGSLLIALMMSVVACGGSESNEQEVVQEPTSQGTIEQDTTVATAPEAKLNVNTASEEEFRTIPNVGDKMVHEFEEYRPYVSIQQFRQEIGKYVDEDQVAAYEEYIFVPIDVNNSDAATLQQLPGVDADAAQELIDARPYDSNDAFLENLTSYVDEEDLATAKTYLKSE</sequence>
<feature type="chain" id="PRO_5045760398" description="Helix-hairpin-helix motif-containing protein" evidence="1">
    <location>
        <begin position="23"/>
        <end position="176"/>
    </location>
</feature>
<name>A0ABT3PWD6_9BACT</name>
<evidence type="ECO:0000256" key="1">
    <source>
        <dbReference type="SAM" id="SignalP"/>
    </source>
</evidence>
<keyword evidence="1" id="KW-0732">Signal</keyword>
<protein>
    <recommendedName>
        <fullName evidence="4">Helix-hairpin-helix motif-containing protein</fullName>
    </recommendedName>
</protein>
<keyword evidence="3" id="KW-1185">Reference proteome</keyword>
<evidence type="ECO:0000313" key="3">
    <source>
        <dbReference type="Proteomes" id="UP001207337"/>
    </source>
</evidence>
<dbReference type="EMBL" id="JAJNDC010000001">
    <property type="protein sequence ID" value="MCW9712166.1"/>
    <property type="molecule type" value="Genomic_DNA"/>
</dbReference>
<evidence type="ECO:0000313" key="2">
    <source>
        <dbReference type="EMBL" id="MCW9712166.1"/>
    </source>
</evidence>
<feature type="signal peptide" evidence="1">
    <location>
        <begin position="1"/>
        <end position="22"/>
    </location>
</feature>
<dbReference type="RefSeq" id="WP_265787912.1">
    <property type="nucleotide sequence ID" value="NZ_BAABRS010000001.1"/>
</dbReference>
<dbReference type="Gene3D" id="1.10.150.320">
    <property type="entry name" value="Photosystem II 12 kDa extrinsic protein"/>
    <property type="match status" value="1"/>
</dbReference>
<comment type="caution">
    <text evidence="2">The sequence shown here is derived from an EMBL/GenBank/DDBJ whole genome shotgun (WGS) entry which is preliminary data.</text>
</comment>
<dbReference type="Proteomes" id="UP001207337">
    <property type="component" value="Unassembled WGS sequence"/>
</dbReference>
<dbReference type="PROSITE" id="PS51257">
    <property type="entry name" value="PROKAR_LIPOPROTEIN"/>
    <property type="match status" value="1"/>
</dbReference>